<dbReference type="RefSeq" id="WP_078708156.1">
    <property type="nucleotide sequence ID" value="NZ_FUXL01000005.1"/>
</dbReference>
<dbReference type="STRING" id="1365950.SAMN05428963_105272"/>
<evidence type="ECO:0000313" key="3">
    <source>
        <dbReference type="Proteomes" id="UP000190135"/>
    </source>
</evidence>
<proteinExistence type="predicted"/>
<feature type="domain" description="STAS" evidence="1">
    <location>
        <begin position="16"/>
        <end position="97"/>
    </location>
</feature>
<dbReference type="EMBL" id="FUXL01000005">
    <property type="protein sequence ID" value="SKA07438.1"/>
    <property type="molecule type" value="Genomic_DNA"/>
</dbReference>
<dbReference type="Pfam" id="PF13466">
    <property type="entry name" value="STAS_2"/>
    <property type="match status" value="1"/>
</dbReference>
<name>A0A1T4QVU5_9HYPH</name>
<dbReference type="InterPro" id="IPR058548">
    <property type="entry name" value="MlaB-like_STAS"/>
</dbReference>
<dbReference type="SUPFAM" id="SSF52091">
    <property type="entry name" value="SpoIIaa-like"/>
    <property type="match status" value="1"/>
</dbReference>
<sequence>MQEIYNQPAQNNAEDYALAGQLSLRDAPRVAEELKQALVAGRNIRVRTGDVEAMDLSIVQLLVASIKTAEASGCAIAIEAPEGGVLDQVLKRAGLDQPLDGCLQRRDGFWIGLSCQASKEEGYAQ</sequence>
<dbReference type="Gene3D" id="3.30.750.24">
    <property type="entry name" value="STAS domain"/>
    <property type="match status" value="1"/>
</dbReference>
<reference evidence="2 3" key="1">
    <citation type="submission" date="2017-02" db="EMBL/GenBank/DDBJ databases">
        <authorList>
            <person name="Peterson S.W."/>
        </authorList>
    </citation>
    <scope>NUCLEOTIDE SEQUENCE [LARGE SCALE GENOMIC DNA]</scope>
    <source>
        <strain evidence="2 3">USBA 369</strain>
    </source>
</reference>
<accession>A0A1T4QVU5</accession>
<gene>
    <name evidence="2" type="ORF">SAMN05428963_105272</name>
</gene>
<keyword evidence="3" id="KW-1185">Reference proteome</keyword>
<dbReference type="PROSITE" id="PS50801">
    <property type="entry name" value="STAS"/>
    <property type="match status" value="1"/>
</dbReference>
<dbReference type="InterPro" id="IPR036513">
    <property type="entry name" value="STAS_dom_sf"/>
</dbReference>
<dbReference type="AlphaFoldDB" id="A0A1T4QVU5"/>
<dbReference type="OrthoDB" id="5471473at2"/>
<evidence type="ECO:0000313" key="2">
    <source>
        <dbReference type="EMBL" id="SKA07438.1"/>
    </source>
</evidence>
<dbReference type="Proteomes" id="UP000190135">
    <property type="component" value="Unassembled WGS sequence"/>
</dbReference>
<dbReference type="InterPro" id="IPR002645">
    <property type="entry name" value="STAS_dom"/>
</dbReference>
<protein>
    <submittedName>
        <fullName evidence="2">ABC-type transporter Mla maintaining outer membrane lipid asymmetry, MlaB component, contains STAS domain</fullName>
    </submittedName>
</protein>
<organism evidence="2 3">
    <name type="scientific">Consotaella salsifontis</name>
    <dbReference type="NCBI Taxonomy" id="1365950"/>
    <lineage>
        <taxon>Bacteria</taxon>
        <taxon>Pseudomonadati</taxon>
        <taxon>Pseudomonadota</taxon>
        <taxon>Alphaproteobacteria</taxon>
        <taxon>Hyphomicrobiales</taxon>
        <taxon>Aurantimonadaceae</taxon>
        <taxon>Consotaella</taxon>
    </lineage>
</organism>
<evidence type="ECO:0000259" key="1">
    <source>
        <dbReference type="PROSITE" id="PS50801"/>
    </source>
</evidence>